<dbReference type="EMBL" id="RJVU01079805">
    <property type="protein sequence ID" value="ROI15307.1"/>
    <property type="molecule type" value="Genomic_DNA"/>
</dbReference>
<sequence>MRGQCSRPLSALTVSAPLRSHLALFSREEASAPLPGGSGPARAKAERRLKSWGSQVELAEEFEKGINLSQAEAADEDELLDDDDILSLTSSDPEASALLAASPREQEMAEEEEAGEPAAPSRPPCLAYAELLEVMERASGRLQLPWERVRKETVTVTQA</sequence>
<dbReference type="Proteomes" id="UP000281406">
    <property type="component" value="Unassembled WGS sequence"/>
</dbReference>
<name>A0A3N0XD35_ANAGA</name>
<evidence type="ECO:0000313" key="2">
    <source>
        <dbReference type="EMBL" id="ROI15307.1"/>
    </source>
</evidence>
<feature type="region of interest" description="Disordered" evidence="1">
    <location>
        <begin position="28"/>
        <end position="48"/>
    </location>
</feature>
<feature type="region of interest" description="Disordered" evidence="1">
    <location>
        <begin position="86"/>
        <end position="123"/>
    </location>
</feature>
<comment type="caution">
    <text evidence="2">The sequence shown here is derived from an EMBL/GenBank/DDBJ whole genome shotgun (WGS) entry which is preliminary data.</text>
</comment>
<keyword evidence="3" id="KW-1185">Reference proteome</keyword>
<evidence type="ECO:0000256" key="1">
    <source>
        <dbReference type="SAM" id="MobiDB-lite"/>
    </source>
</evidence>
<reference evidence="2 3" key="1">
    <citation type="submission" date="2018-10" db="EMBL/GenBank/DDBJ databases">
        <title>Genome assembly for a Yunnan-Guizhou Plateau 3E fish, Anabarilius grahami (Regan), and its evolutionary and genetic applications.</title>
        <authorList>
            <person name="Jiang W."/>
        </authorList>
    </citation>
    <scope>NUCLEOTIDE SEQUENCE [LARGE SCALE GENOMIC DNA]</scope>
    <source>
        <strain evidence="2">AG-KIZ</strain>
        <tissue evidence="2">Muscle</tissue>
    </source>
</reference>
<protein>
    <submittedName>
        <fullName evidence="2">Uncharacterized protein</fullName>
    </submittedName>
</protein>
<gene>
    <name evidence="2" type="ORF">DPX16_12859</name>
</gene>
<proteinExistence type="predicted"/>
<accession>A0A3N0XD35</accession>
<evidence type="ECO:0000313" key="3">
    <source>
        <dbReference type="Proteomes" id="UP000281406"/>
    </source>
</evidence>
<organism evidence="2 3">
    <name type="scientific">Anabarilius grahami</name>
    <name type="common">Kanglang fish</name>
    <name type="synonym">Barilius grahami</name>
    <dbReference type="NCBI Taxonomy" id="495550"/>
    <lineage>
        <taxon>Eukaryota</taxon>
        <taxon>Metazoa</taxon>
        <taxon>Chordata</taxon>
        <taxon>Craniata</taxon>
        <taxon>Vertebrata</taxon>
        <taxon>Euteleostomi</taxon>
        <taxon>Actinopterygii</taxon>
        <taxon>Neopterygii</taxon>
        <taxon>Teleostei</taxon>
        <taxon>Ostariophysi</taxon>
        <taxon>Cypriniformes</taxon>
        <taxon>Xenocyprididae</taxon>
        <taxon>Xenocypridinae</taxon>
        <taxon>Xenocypridinae incertae sedis</taxon>
        <taxon>Anabarilius</taxon>
    </lineage>
</organism>
<dbReference type="AlphaFoldDB" id="A0A3N0XD35"/>